<gene>
    <name evidence="1" type="ORF">BCR44DRAFT_1447540</name>
</gene>
<dbReference type="Proteomes" id="UP000193411">
    <property type="component" value="Unassembled WGS sequence"/>
</dbReference>
<dbReference type="InterPro" id="IPR032675">
    <property type="entry name" value="LRR_dom_sf"/>
</dbReference>
<keyword evidence="2" id="KW-1185">Reference proteome</keyword>
<organism evidence="1 2">
    <name type="scientific">Catenaria anguillulae PL171</name>
    <dbReference type="NCBI Taxonomy" id="765915"/>
    <lineage>
        <taxon>Eukaryota</taxon>
        <taxon>Fungi</taxon>
        <taxon>Fungi incertae sedis</taxon>
        <taxon>Blastocladiomycota</taxon>
        <taxon>Blastocladiomycetes</taxon>
        <taxon>Blastocladiales</taxon>
        <taxon>Catenariaceae</taxon>
        <taxon>Catenaria</taxon>
    </lineage>
</organism>
<accession>A0A1Y2H9V3</accession>
<dbReference type="EMBL" id="MCFL01000124">
    <property type="protein sequence ID" value="ORZ29822.1"/>
    <property type="molecule type" value="Genomic_DNA"/>
</dbReference>
<dbReference type="SUPFAM" id="SSF52047">
    <property type="entry name" value="RNI-like"/>
    <property type="match status" value="1"/>
</dbReference>
<comment type="caution">
    <text evidence="1">The sequence shown here is derived from an EMBL/GenBank/DDBJ whole genome shotgun (WGS) entry which is preliminary data.</text>
</comment>
<evidence type="ECO:0000313" key="2">
    <source>
        <dbReference type="Proteomes" id="UP000193411"/>
    </source>
</evidence>
<proteinExistence type="predicted"/>
<evidence type="ECO:0000313" key="1">
    <source>
        <dbReference type="EMBL" id="ORZ29822.1"/>
    </source>
</evidence>
<sequence>MQRITSFTLIVHDEEHDSAFATLCGDLFRAYPHIRTLDIVSKFEYHYSFPAEFPSRAQHVAVYPYSRGSWEEHYDTLPMALFRTDLRHLEVYGSHSFIFKHWQHVFNHPTLTSLVTEFTYNSADQDPQRLSDFSAPALTSWTTNHGFAYVVFNDDLLPPIDQPIFTALQELALVYADWEYHSAMSIPKGYSQVPEIPFGRLPTLRKFSVLGKHSGEYVWINMKAKVLIDLLSLPNIHHLSLPNVSPYFVTPLAPTSIYCHSLTTLDINVNMFVDMLPSVVLPNITSLTLHTTYFPEPEHQLSPAMWQQIHDRWGTQLVHFGYRRIGFELETSPTCTFPTDLAFSNLHSIDMFTCIGTVDLMHVAAFAPNLNKAKIDADHAANLPALLAHPKLTHLELAGPRCPTMLEALLAHPPPKTLGLSLIPRAVTNLYGEHSSAIGHVCERTSVTLTYDRDHNWNVWRTLLRSENLGKLRHWVIRKGDNDMGDGDSDGYVENEWHATLVVHADLGPREARNIGRVVGQVLGEWDAVKVQVGVKDCAGHSEPTFLERLSEAVNEEHPSASVEWVGAITGEHDGWAVCGCDEK</sequence>
<dbReference type="AlphaFoldDB" id="A0A1Y2H9V3"/>
<reference evidence="1 2" key="1">
    <citation type="submission" date="2016-07" db="EMBL/GenBank/DDBJ databases">
        <title>Pervasive Adenine N6-methylation of Active Genes in Fungi.</title>
        <authorList>
            <consortium name="DOE Joint Genome Institute"/>
            <person name="Mondo S.J."/>
            <person name="Dannebaum R.O."/>
            <person name="Kuo R.C."/>
            <person name="Labutti K."/>
            <person name="Haridas S."/>
            <person name="Kuo A."/>
            <person name="Salamov A."/>
            <person name="Ahrendt S.R."/>
            <person name="Lipzen A."/>
            <person name="Sullivan W."/>
            <person name="Andreopoulos W.B."/>
            <person name="Clum A."/>
            <person name="Lindquist E."/>
            <person name="Daum C."/>
            <person name="Ramamoorthy G.K."/>
            <person name="Gryganskyi A."/>
            <person name="Culley D."/>
            <person name="Magnuson J.K."/>
            <person name="James T.Y."/>
            <person name="O'Malley M.A."/>
            <person name="Stajich J.E."/>
            <person name="Spatafora J.W."/>
            <person name="Visel A."/>
            <person name="Grigoriev I.V."/>
        </authorList>
    </citation>
    <scope>NUCLEOTIDE SEQUENCE [LARGE SCALE GENOMIC DNA]</scope>
    <source>
        <strain evidence="1 2">PL171</strain>
    </source>
</reference>
<name>A0A1Y2H9V3_9FUNG</name>
<protein>
    <submittedName>
        <fullName evidence="1">Uncharacterized protein</fullName>
    </submittedName>
</protein>
<dbReference type="Gene3D" id="3.80.10.10">
    <property type="entry name" value="Ribonuclease Inhibitor"/>
    <property type="match status" value="1"/>
</dbReference>